<dbReference type="GO" id="GO:0046872">
    <property type="term" value="F:metal ion binding"/>
    <property type="evidence" value="ECO:0007669"/>
    <property type="project" value="UniProtKB-KW"/>
</dbReference>
<comment type="caution">
    <text evidence="9">The sequence shown here is derived from an EMBL/GenBank/DDBJ whole genome shotgun (WGS) entry which is preliminary data.</text>
</comment>
<evidence type="ECO:0000313" key="10">
    <source>
        <dbReference type="Proteomes" id="UP001077788"/>
    </source>
</evidence>
<evidence type="ECO:0000256" key="6">
    <source>
        <dbReference type="ARBA" id="ARBA00022908"/>
    </source>
</evidence>
<keyword evidence="4" id="KW-0378">Hydrolase</keyword>
<evidence type="ECO:0000256" key="1">
    <source>
        <dbReference type="ARBA" id="ARBA00022722"/>
    </source>
</evidence>
<keyword evidence="6" id="KW-0229">DNA integration</keyword>
<dbReference type="GO" id="GO:0006310">
    <property type="term" value="P:DNA recombination"/>
    <property type="evidence" value="ECO:0007669"/>
    <property type="project" value="UniProtKB-KW"/>
</dbReference>
<dbReference type="Proteomes" id="UP001077788">
    <property type="component" value="Unassembled WGS sequence"/>
</dbReference>
<dbReference type="AlphaFoldDB" id="A0A9Q4DKP4"/>
<evidence type="ECO:0000259" key="8">
    <source>
        <dbReference type="Pfam" id="PF25597"/>
    </source>
</evidence>
<dbReference type="RefSeq" id="WP_267992117.1">
    <property type="nucleotide sequence ID" value="NZ_JAPQFC010000651.1"/>
</dbReference>
<name>A0A9Q4DKP4_ACTPL</name>
<dbReference type="Pfam" id="PF25597">
    <property type="entry name" value="SH3_retrovirus"/>
    <property type="match status" value="1"/>
</dbReference>
<sequence length="65" mass="7244">ALDSKNPKEVFTGKKPDDSHFRIFGSPIYFHVSKEKRSKLEASGKKGTFVGYSETSKAYIIYVAG</sequence>
<gene>
    <name evidence="9" type="ORF">OYG11_11950</name>
</gene>
<dbReference type="PANTHER" id="PTHR42648:SF11">
    <property type="entry name" value="TRANSPOSON TY4-P GAG-POL POLYPROTEIN"/>
    <property type="match status" value="1"/>
</dbReference>
<keyword evidence="3" id="KW-0255">Endonuclease</keyword>
<dbReference type="InterPro" id="IPR057670">
    <property type="entry name" value="SH3_retrovirus"/>
</dbReference>
<keyword evidence="5" id="KW-0460">Magnesium</keyword>
<dbReference type="EMBL" id="JAPQFC010000651">
    <property type="protein sequence ID" value="MCY6524914.1"/>
    <property type="molecule type" value="Genomic_DNA"/>
</dbReference>
<accession>A0A9Q4DKP4</accession>
<organism evidence="9 10">
    <name type="scientific">Actinobacillus pleuropneumoniae</name>
    <name type="common">Haemophilus pleuropneumoniae</name>
    <dbReference type="NCBI Taxonomy" id="715"/>
    <lineage>
        <taxon>Bacteria</taxon>
        <taxon>Pseudomonadati</taxon>
        <taxon>Pseudomonadota</taxon>
        <taxon>Gammaproteobacteria</taxon>
        <taxon>Pasteurellales</taxon>
        <taxon>Pasteurellaceae</taxon>
        <taxon>Actinobacillus</taxon>
    </lineage>
</organism>
<dbReference type="GO" id="GO:0004519">
    <property type="term" value="F:endonuclease activity"/>
    <property type="evidence" value="ECO:0007669"/>
    <property type="project" value="UniProtKB-KW"/>
</dbReference>
<reference evidence="9" key="2">
    <citation type="submission" date="2022-12" db="EMBL/GenBank/DDBJ databases">
        <authorList>
            <person name="Kardos G."/>
            <person name="Sarkozi R."/>
            <person name="Laczko L."/>
            <person name="Marton S."/>
            <person name="Makrai L."/>
            <person name="Banyai K."/>
            <person name="Fodor L."/>
        </authorList>
    </citation>
    <scope>NUCLEOTIDE SEQUENCE</scope>
    <source>
        <strain evidence="9">84/14</strain>
    </source>
</reference>
<dbReference type="InterPro" id="IPR039537">
    <property type="entry name" value="Retrotran_Ty1/copia-like"/>
</dbReference>
<protein>
    <recommendedName>
        <fullName evidence="8">Retroviral polymerase SH3-like domain-containing protein</fullName>
    </recommendedName>
</protein>
<evidence type="ECO:0000256" key="2">
    <source>
        <dbReference type="ARBA" id="ARBA00022723"/>
    </source>
</evidence>
<dbReference type="GO" id="GO:0015074">
    <property type="term" value="P:DNA integration"/>
    <property type="evidence" value="ECO:0007669"/>
    <property type="project" value="UniProtKB-KW"/>
</dbReference>
<dbReference type="GO" id="GO:0016787">
    <property type="term" value="F:hydrolase activity"/>
    <property type="evidence" value="ECO:0007669"/>
    <property type="project" value="UniProtKB-KW"/>
</dbReference>
<proteinExistence type="predicted"/>
<keyword evidence="7" id="KW-0233">DNA recombination</keyword>
<evidence type="ECO:0000256" key="3">
    <source>
        <dbReference type="ARBA" id="ARBA00022759"/>
    </source>
</evidence>
<evidence type="ECO:0000256" key="5">
    <source>
        <dbReference type="ARBA" id="ARBA00022842"/>
    </source>
</evidence>
<feature type="non-terminal residue" evidence="9">
    <location>
        <position position="1"/>
    </location>
</feature>
<keyword evidence="1" id="KW-0540">Nuclease</keyword>
<evidence type="ECO:0000256" key="7">
    <source>
        <dbReference type="ARBA" id="ARBA00023172"/>
    </source>
</evidence>
<reference evidence="9" key="1">
    <citation type="journal article" date="2021" name="Vet Sci">
        <title>O-Serogroups and Pathovirotypes of Escherichia coli Isolated from Post-Weaning Piglets Showing Diarrhoea and/or Oedema in South Korea.</title>
        <authorList>
            <person name="Byun J.W."/>
            <person name="Moon B.Y."/>
            <person name="Do K.H."/>
            <person name="Lee K."/>
            <person name="Lee H.Y."/>
            <person name="Kim W.I."/>
            <person name="So B."/>
            <person name="Lee W.K."/>
        </authorList>
    </citation>
    <scope>NUCLEOTIDE SEQUENCE</scope>
    <source>
        <strain evidence="9">84/14</strain>
    </source>
</reference>
<evidence type="ECO:0000313" key="9">
    <source>
        <dbReference type="EMBL" id="MCY6524914.1"/>
    </source>
</evidence>
<feature type="domain" description="Retroviral polymerase SH3-like" evidence="8">
    <location>
        <begin position="27"/>
        <end position="62"/>
    </location>
</feature>
<dbReference type="PANTHER" id="PTHR42648">
    <property type="entry name" value="TRANSPOSASE, PUTATIVE-RELATED"/>
    <property type="match status" value="1"/>
</dbReference>
<keyword evidence="2" id="KW-0479">Metal-binding</keyword>
<evidence type="ECO:0000256" key="4">
    <source>
        <dbReference type="ARBA" id="ARBA00022801"/>
    </source>
</evidence>